<dbReference type="Proteomes" id="UP000214880">
    <property type="component" value="Unassembled WGS sequence"/>
</dbReference>
<dbReference type="STRING" id="146817.SAMN04488502_101259"/>
<protein>
    <recommendedName>
        <fullName evidence="3">ATPase</fullName>
    </recommendedName>
</protein>
<dbReference type="EMBL" id="FNHB01000001">
    <property type="protein sequence ID" value="SDL57759.1"/>
    <property type="molecule type" value="Genomic_DNA"/>
</dbReference>
<evidence type="ECO:0000313" key="2">
    <source>
        <dbReference type="Proteomes" id="UP000214880"/>
    </source>
</evidence>
<dbReference type="RefSeq" id="WP_092067500.1">
    <property type="nucleotide sequence ID" value="NZ_FNHB01000001.1"/>
</dbReference>
<evidence type="ECO:0000313" key="1">
    <source>
        <dbReference type="EMBL" id="SDL57759.1"/>
    </source>
</evidence>
<gene>
    <name evidence="1" type="ORF">SAMN04488502_101259</name>
</gene>
<evidence type="ECO:0008006" key="3">
    <source>
        <dbReference type="Google" id="ProtNLM"/>
    </source>
</evidence>
<proteinExistence type="predicted"/>
<dbReference type="OrthoDB" id="3034637at2"/>
<name>A0A1G9L706_9FIRM</name>
<reference evidence="1 2" key="1">
    <citation type="submission" date="2016-10" db="EMBL/GenBank/DDBJ databases">
        <authorList>
            <person name="de Groot N.N."/>
        </authorList>
    </citation>
    <scope>NUCLEOTIDE SEQUENCE [LARGE SCALE GENOMIC DNA]</scope>
    <source>
        <strain evidence="1 2">DSM 1736</strain>
    </source>
</reference>
<keyword evidence="2" id="KW-1185">Reference proteome</keyword>
<organism evidence="1 2">
    <name type="scientific">Dendrosporobacter quercicolus</name>
    <dbReference type="NCBI Taxonomy" id="146817"/>
    <lineage>
        <taxon>Bacteria</taxon>
        <taxon>Bacillati</taxon>
        <taxon>Bacillota</taxon>
        <taxon>Negativicutes</taxon>
        <taxon>Selenomonadales</taxon>
        <taxon>Sporomusaceae</taxon>
        <taxon>Dendrosporobacter</taxon>
    </lineage>
</organism>
<accession>A0A1G9L706</accession>
<dbReference type="AlphaFoldDB" id="A0A1G9L706"/>
<sequence>MAIEEILDEIENLMVDSTRVPFTNKLVIEEDDLIRLLDELRELLPQEIKDAAKIVSDRQRIMEEAHKEAQHIIDQAKIYGTKLTDESTISKQAQEQANELLSQAQKAAQELRNDSIIYAEDVFKHLEGNLQKALEVVQQGHSNLQQNKQNQ</sequence>